<gene>
    <name evidence="1" type="ORF">N656DRAFT_383648</name>
</gene>
<comment type="caution">
    <text evidence="1">The sequence shown here is derived from an EMBL/GenBank/DDBJ whole genome shotgun (WGS) entry which is preliminary data.</text>
</comment>
<dbReference type="EMBL" id="MU853334">
    <property type="protein sequence ID" value="KAK4115531.1"/>
    <property type="molecule type" value="Genomic_DNA"/>
</dbReference>
<name>A0AAN6TK28_9PEZI</name>
<keyword evidence="2" id="KW-1185">Reference proteome</keyword>
<dbReference type="Proteomes" id="UP001302812">
    <property type="component" value="Unassembled WGS sequence"/>
</dbReference>
<dbReference type="RefSeq" id="XP_064673101.1">
    <property type="nucleotide sequence ID" value="XM_064809467.1"/>
</dbReference>
<reference evidence="1" key="1">
    <citation type="journal article" date="2023" name="Mol. Phylogenet. Evol.">
        <title>Genome-scale phylogeny and comparative genomics of the fungal order Sordariales.</title>
        <authorList>
            <person name="Hensen N."/>
            <person name="Bonometti L."/>
            <person name="Westerberg I."/>
            <person name="Brannstrom I.O."/>
            <person name="Guillou S."/>
            <person name="Cros-Aarteil S."/>
            <person name="Calhoun S."/>
            <person name="Haridas S."/>
            <person name="Kuo A."/>
            <person name="Mondo S."/>
            <person name="Pangilinan J."/>
            <person name="Riley R."/>
            <person name="LaButti K."/>
            <person name="Andreopoulos B."/>
            <person name="Lipzen A."/>
            <person name="Chen C."/>
            <person name="Yan M."/>
            <person name="Daum C."/>
            <person name="Ng V."/>
            <person name="Clum A."/>
            <person name="Steindorff A."/>
            <person name="Ohm R.A."/>
            <person name="Martin F."/>
            <person name="Silar P."/>
            <person name="Natvig D.O."/>
            <person name="Lalanne C."/>
            <person name="Gautier V."/>
            <person name="Ament-Velasquez S.L."/>
            <person name="Kruys A."/>
            <person name="Hutchinson M.I."/>
            <person name="Powell A.J."/>
            <person name="Barry K."/>
            <person name="Miller A.N."/>
            <person name="Grigoriev I.V."/>
            <person name="Debuchy R."/>
            <person name="Gladieux P."/>
            <person name="Hiltunen Thoren M."/>
            <person name="Johannesson H."/>
        </authorList>
    </citation>
    <scope>NUCLEOTIDE SEQUENCE</scope>
    <source>
        <strain evidence="1">CBS 508.74</strain>
    </source>
</reference>
<protein>
    <submittedName>
        <fullName evidence="1">Uncharacterized protein</fullName>
    </submittedName>
</protein>
<accession>A0AAN6TK28</accession>
<dbReference type="AlphaFoldDB" id="A0AAN6TK28"/>
<evidence type="ECO:0000313" key="2">
    <source>
        <dbReference type="Proteomes" id="UP001302812"/>
    </source>
</evidence>
<proteinExistence type="predicted"/>
<organism evidence="1 2">
    <name type="scientific">Canariomyces notabilis</name>
    <dbReference type="NCBI Taxonomy" id="2074819"/>
    <lineage>
        <taxon>Eukaryota</taxon>
        <taxon>Fungi</taxon>
        <taxon>Dikarya</taxon>
        <taxon>Ascomycota</taxon>
        <taxon>Pezizomycotina</taxon>
        <taxon>Sordariomycetes</taxon>
        <taxon>Sordariomycetidae</taxon>
        <taxon>Sordariales</taxon>
        <taxon>Chaetomiaceae</taxon>
        <taxon>Canariomyces</taxon>
    </lineage>
</organism>
<reference evidence="1" key="2">
    <citation type="submission" date="2023-05" db="EMBL/GenBank/DDBJ databases">
        <authorList>
            <consortium name="Lawrence Berkeley National Laboratory"/>
            <person name="Steindorff A."/>
            <person name="Hensen N."/>
            <person name="Bonometti L."/>
            <person name="Westerberg I."/>
            <person name="Brannstrom I.O."/>
            <person name="Guillou S."/>
            <person name="Cros-Aarteil S."/>
            <person name="Calhoun S."/>
            <person name="Haridas S."/>
            <person name="Kuo A."/>
            <person name="Mondo S."/>
            <person name="Pangilinan J."/>
            <person name="Riley R."/>
            <person name="Labutti K."/>
            <person name="Andreopoulos B."/>
            <person name="Lipzen A."/>
            <person name="Chen C."/>
            <person name="Yanf M."/>
            <person name="Daum C."/>
            <person name="Ng V."/>
            <person name="Clum A."/>
            <person name="Ohm R."/>
            <person name="Martin F."/>
            <person name="Silar P."/>
            <person name="Natvig D."/>
            <person name="Lalanne C."/>
            <person name="Gautier V."/>
            <person name="Ament-Velasquez S.L."/>
            <person name="Kruys A."/>
            <person name="Hutchinson M.I."/>
            <person name="Powell A.J."/>
            <person name="Barry K."/>
            <person name="Miller A.N."/>
            <person name="Grigoriev I.V."/>
            <person name="Debuchy R."/>
            <person name="Gladieux P."/>
            <person name="Thoren M.H."/>
            <person name="Johannesson H."/>
        </authorList>
    </citation>
    <scope>NUCLEOTIDE SEQUENCE</scope>
    <source>
        <strain evidence="1">CBS 508.74</strain>
    </source>
</reference>
<evidence type="ECO:0000313" key="1">
    <source>
        <dbReference type="EMBL" id="KAK4115531.1"/>
    </source>
</evidence>
<dbReference type="GeneID" id="89933591"/>
<sequence>MTKKKAIAVCLTSIRVQLARLEVQMANKCKRWAAPLTSPSQTVKHLAPMIYGLKVLLTMSALLNDSRRLQIAFRTRYDQP</sequence>